<protein>
    <submittedName>
        <fullName evidence="2">Acyltransferase</fullName>
    </submittedName>
</protein>
<name>A0A6B3L7N0_9BACT</name>
<keyword evidence="3" id="KW-1185">Reference proteome</keyword>
<dbReference type="GO" id="GO:0009103">
    <property type="term" value="P:lipopolysaccharide biosynthetic process"/>
    <property type="evidence" value="ECO:0007669"/>
    <property type="project" value="TreeGrafter"/>
</dbReference>
<dbReference type="GO" id="GO:0016020">
    <property type="term" value="C:membrane"/>
    <property type="evidence" value="ECO:0007669"/>
    <property type="project" value="TreeGrafter"/>
</dbReference>
<dbReference type="PANTHER" id="PTHR23028">
    <property type="entry name" value="ACETYLTRANSFERASE"/>
    <property type="match status" value="1"/>
</dbReference>
<proteinExistence type="predicted"/>
<dbReference type="InterPro" id="IPR002656">
    <property type="entry name" value="Acyl_transf_3_dom"/>
</dbReference>
<feature type="domain" description="Acyltransferase 3" evidence="1">
    <location>
        <begin position="35"/>
        <end position="375"/>
    </location>
</feature>
<keyword evidence="2" id="KW-0012">Acyltransferase</keyword>
<reference evidence="2 3" key="1">
    <citation type="submission" date="2020-12" db="EMBL/GenBank/DDBJ databases">
        <title>Sulforoseuscoccus oceanibium gen. nov., sp. nov., a representative of the phylum Verrucomicrobia with special cytoplasmic membrane, and proposal of Sulforoseuscoccusaceae fam. nov.</title>
        <authorList>
            <person name="Xi F."/>
        </authorList>
    </citation>
    <scope>NUCLEOTIDE SEQUENCE [LARGE SCALE GENOMIC DNA]</scope>
    <source>
        <strain evidence="2 3">T37</strain>
    </source>
</reference>
<dbReference type="AlphaFoldDB" id="A0A6B3L7N0"/>
<dbReference type="PANTHER" id="PTHR23028:SF53">
    <property type="entry name" value="ACYL_TRANSF_3 DOMAIN-CONTAINING PROTEIN"/>
    <property type="match status" value="1"/>
</dbReference>
<dbReference type="InterPro" id="IPR050879">
    <property type="entry name" value="Acyltransferase_3"/>
</dbReference>
<evidence type="ECO:0000313" key="2">
    <source>
        <dbReference type="EMBL" id="QQL45358.1"/>
    </source>
</evidence>
<sequence>MTSTSAQDDPQPQSKWQQLMARFARVTSSGNYMPEVDGLRFIAIMAVVLFHAHILFFKEAIPSGITWTPGWDWLGFAVGQGWFGVQVFFVISGFVLGLPFAAHHLKGRKPVDMKNYYLRRSVRIGVPYIIALTSGLIVHCAMNGNPWSDGLPHWAAGMLYSHSLFYDGGLNPLLFVSWTLEIEIQFYLLAPFLCSVFKLKSAVVRRLVLLAGVFGIHALVGEGMFYFPSQLWKHSILGQIQFFLIGILLSDLYVSRWSESPSARWWWDVVGTAAWLWIPFALKIPAMDRWLPILLLVAFTAVMRGRWLKALLSQPLVATIGGMCYSIYLFHGAALYWVTYNVTIPLFGFEKGDWPFNLLPLAFTVVLTLAACAVAYQLIERPTMRWRGKRK</sequence>
<accession>A0A6B3L7N0</accession>
<keyword evidence="2" id="KW-0808">Transferase</keyword>
<dbReference type="EMBL" id="CP066776">
    <property type="protein sequence ID" value="QQL45358.1"/>
    <property type="molecule type" value="Genomic_DNA"/>
</dbReference>
<gene>
    <name evidence="2" type="ORF">G3M56_001850</name>
</gene>
<dbReference type="GO" id="GO:0016747">
    <property type="term" value="F:acyltransferase activity, transferring groups other than amino-acyl groups"/>
    <property type="evidence" value="ECO:0007669"/>
    <property type="project" value="InterPro"/>
</dbReference>
<evidence type="ECO:0000259" key="1">
    <source>
        <dbReference type="Pfam" id="PF01757"/>
    </source>
</evidence>
<evidence type="ECO:0000313" key="3">
    <source>
        <dbReference type="Proteomes" id="UP000475117"/>
    </source>
</evidence>
<dbReference type="KEGG" id="soa:G3M56_001850"/>
<organism evidence="2 3">
    <name type="scientific">Sulfuriroseicoccus oceanibius</name>
    <dbReference type="NCBI Taxonomy" id="2707525"/>
    <lineage>
        <taxon>Bacteria</taxon>
        <taxon>Pseudomonadati</taxon>
        <taxon>Verrucomicrobiota</taxon>
        <taxon>Verrucomicrobiia</taxon>
        <taxon>Verrucomicrobiales</taxon>
        <taxon>Verrucomicrobiaceae</taxon>
        <taxon>Sulfuriroseicoccus</taxon>
    </lineage>
</organism>
<dbReference type="Proteomes" id="UP000475117">
    <property type="component" value="Chromosome"/>
</dbReference>
<dbReference type="Pfam" id="PF01757">
    <property type="entry name" value="Acyl_transf_3"/>
    <property type="match status" value="1"/>
</dbReference>
<dbReference type="RefSeq" id="WP_164365664.1">
    <property type="nucleotide sequence ID" value="NZ_CP066776.1"/>
</dbReference>